<evidence type="ECO:0000313" key="10">
    <source>
        <dbReference type="Proteomes" id="UP000054099"/>
    </source>
</evidence>
<dbReference type="Pfam" id="PF02535">
    <property type="entry name" value="Zip"/>
    <property type="match status" value="1"/>
</dbReference>
<feature type="transmembrane region" description="Helical" evidence="8">
    <location>
        <begin position="168"/>
        <end position="188"/>
    </location>
</feature>
<feature type="transmembrane region" description="Helical" evidence="8">
    <location>
        <begin position="6"/>
        <end position="24"/>
    </location>
</feature>
<dbReference type="OrthoDB" id="1145132at2"/>
<accession>A0A0V8J4D2</accession>
<dbReference type="PANTHER" id="PTHR11040">
    <property type="entry name" value="ZINC/IRON TRANSPORTER"/>
    <property type="match status" value="1"/>
</dbReference>
<comment type="subcellular location">
    <subcellularLocation>
        <location evidence="1">Cell membrane</location>
        <topology evidence="1">Multi-pass membrane protein</topology>
    </subcellularLocation>
</comment>
<comment type="similarity">
    <text evidence="2">Belongs to the ZIP transporter (TC 2.A.5) family.</text>
</comment>
<evidence type="ECO:0000256" key="6">
    <source>
        <dbReference type="ARBA" id="ARBA00022989"/>
    </source>
</evidence>
<dbReference type="GO" id="GO:0005886">
    <property type="term" value="C:plasma membrane"/>
    <property type="evidence" value="ECO:0007669"/>
    <property type="project" value="UniProtKB-SubCell"/>
</dbReference>
<feature type="transmembrane region" description="Helical" evidence="8">
    <location>
        <begin position="31"/>
        <end position="49"/>
    </location>
</feature>
<evidence type="ECO:0000256" key="8">
    <source>
        <dbReference type="SAM" id="Phobius"/>
    </source>
</evidence>
<feature type="transmembrane region" description="Helical" evidence="8">
    <location>
        <begin position="223"/>
        <end position="241"/>
    </location>
</feature>
<evidence type="ECO:0000256" key="3">
    <source>
        <dbReference type="ARBA" id="ARBA00022475"/>
    </source>
</evidence>
<dbReference type="PANTHER" id="PTHR11040:SF211">
    <property type="entry name" value="ZINC TRANSPORTER ZIP11"/>
    <property type="match status" value="1"/>
</dbReference>
<reference evidence="9 10" key="1">
    <citation type="journal article" date="2014" name="Antonie Van Leeuwenhoek">
        <title>Fictibacillus enclensis sp. nov., isolated from marine sediment.</title>
        <authorList>
            <person name="Dastager S.G."/>
            <person name="Mawlankar R."/>
            <person name="Srinivasan K."/>
            <person name="Tang S.K."/>
            <person name="Lee J.C."/>
            <person name="Ramana V.V."/>
            <person name="Shouche Y.S."/>
        </authorList>
    </citation>
    <scope>NUCLEOTIDE SEQUENCE [LARGE SCALE GENOMIC DNA]</scope>
    <source>
        <strain evidence="9 10">NIO-1003</strain>
    </source>
</reference>
<name>A0A0V8J4D2_9BACL</name>
<keyword evidence="6 8" id="KW-1133">Transmembrane helix</keyword>
<evidence type="ECO:0008006" key="11">
    <source>
        <dbReference type="Google" id="ProtNLM"/>
    </source>
</evidence>
<keyword evidence="10" id="KW-1185">Reference proteome</keyword>
<evidence type="ECO:0000313" key="9">
    <source>
        <dbReference type="EMBL" id="KSU81998.1"/>
    </source>
</evidence>
<gene>
    <name evidence="9" type="ORF">AS030_17105</name>
</gene>
<keyword evidence="3" id="KW-1003">Cell membrane</keyword>
<feature type="transmembrane region" description="Helical" evidence="8">
    <location>
        <begin position="194"/>
        <end position="211"/>
    </location>
</feature>
<sequence length="244" mass="25454">MWIAAMWGAISGSAVLLGAIAAIAFPIKKRVIGFIMSFGTGVLIGAATYELLGESVRSGGLLPTGSGFLVGAIMFTLLDFFISRKGGHQRKRSAGQNDASKSSSGLAIFIGTVMDAIPESIMIGASLIENNNVSWLLVIAIFISNIPEGLSSTSGMLKSNMSKQKIMILWLSVLFISTLSAWGGYFFLENASEEVMAIIASFAAGGIITMVGSTMMPEAFEEGGSIVGLVAAIGLLVSLILTTI</sequence>
<feature type="transmembrane region" description="Helical" evidence="8">
    <location>
        <begin position="61"/>
        <end position="82"/>
    </location>
</feature>
<feature type="transmembrane region" description="Helical" evidence="8">
    <location>
        <begin position="134"/>
        <end position="156"/>
    </location>
</feature>
<keyword evidence="5" id="KW-0862">Zinc</keyword>
<dbReference type="Proteomes" id="UP000054099">
    <property type="component" value="Unassembled WGS sequence"/>
</dbReference>
<keyword evidence="4 8" id="KW-0812">Transmembrane</keyword>
<evidence type="ECO:0000256" key="4">
    <source>
        <dbReference type="ARBA" id="ARBA00022692"/>
    </source>
</evidence>
<protein>
    <recommendedName>
        <fullName evidence="11">ZIP family metal transporter</fullName>
    </recommendedName>
</protein>
<dbReference type="GO" id="GO:0005385">
    <property type="term" value="F:zinc ion transmembrane transporter activity"/>
    <property type="evidence" value="ECO:0007669"/>
    <property type="project" value="TreeGrafter"/>
</dbReference>
<dbReference type="RefSeq" id="WP_061973849.1">
    <property type="nucleotide sequence ID" value="NZ_FMAV01000003.1"/>
</dbReference>
<dbReference type="InterPro" id="IPR003689">
    <property type="entry name" value="ZIP"/>
</dbReference>
<evidence type="ECO:0000256" key="5">
    <source>
        <dbReference type="ARBA" id="ARBA00022833"/>
    </source>
</evidence>
<proteinExistence type="inferred from homology"/>
<comment type="caution">
    <text evidence="9">The sequence shown here is derived from an EMBL/GenBank/DDBJ whole genome shotgun (WGS) entry which is preliminary data.</text>
</comment>
<dbReference type="AlphaFoldDB" id="A0A0V8J4D2"/>
<evidence type="ECO:0000256" key="1">
    <source>
        <dbReference type="ARBA" id="ARBA00004651"/>
    </source>
</evidence>
<evidence type="ECO:0000256" key="7">
    <source>
        <dbReference type="ARBA" id="ARBA00023136"/>
    </source>
</evidence>
<organism evidence="9 10">
    <name type="scientific">Fictibacillus enclensis</name>
    <dbReference type="NCBI Taxonomy" id="1017270"/>
    <lineage>
        <taxon>Bacteria</taxon>
        <taxon>Bacillati</taxon>
        <taxon>Bacillota</taxon>
        <taxon>Bacilli</taxon>
        <taxon>Bacillales</taxon>
        <taxon>Fictibacillaceae</taxon>
        <taxon>Fictibacillus</taxon>
    </lineage>
</organism>
<dbReference type="EMBL" id="LNQN01000005">
    <property type="protein sequence ID" value="KSU81998.1"/>
    <property type="molecule type" value="Genomic_DNA"/>
</dbReference>
<evidence type="ECO:0000256" key="2">
    <source>
        <dbReference type="ARBA" id="ARBA00006939"/>
    </source>
</evidence>
<keyword evidence="7 8" id="KW-0472">Membrane</keyword>